<evidence type="ECO:0000313" key="2">
    <source>
        <dbReference type="Proteomes" id="UP000199492"/>
    </source>
</evidence>
<dbReference type="Gene3D" id="3.10.620.30">
    <property type="match status" value="1"/>
</dbReference>
<reference evidence="2" key="1">
    <citation type="submission" date="2016-10" db="EMBL/GenBank/DDBJ databases">
        <authorList>
            <person name="Varghese N."/>
            <person name="Submissions S."/>
        </authorList>
    </citation>
    <scope>NUCLEOTIDE SEQUENCE [LARGE SCALE GENOMIC DNA]</scope>
    <source>
        <strain evidence="2">DSM 15363</strain>
    </source>
</reference>
<organism evidence="1 2">
    <name type="scientific">Winogradskyella thalassocola</name>
    <dbReference type="NCBI Taxonomy" id="262004"/>
    <lineage>
        <taxon>Bacteria</taxon>
        <taxon>Pseudomonadati</taxon>
        <taxon>Bacteroidota</taxon>
        <taxon>Flavobacteriia</taxon>
        <taxon>Flavobacteriales</taxon>
        <taxon>Flavobacteriaceae</taxon>
        <taxon>Winogradskyella</taxon>
    </lineage>
</organism>
<sequence length="609" mass="70326">MNSLFKVSILILLICMFSEGSSQNMHIVSKFEKIKILKDSSFANEITINFPYSEEPRLYPIFYDIELEKVSDIELFEKKGRRLKKIALKKIKEEQVDLDFITSQKVKSVFIPAEIEVQLTYTVTCNELMYFSRLPLFSYNQIDTLNYEIDIPHEFELKHNTIHKELLTSHSIDSTNTENSCLWKIKVSPMKVEPDPLQFFGIYKNMKVPLMRMLVMPKSYKNQSTKYMNDWYFENVLPQKGLNADVKQKLDELTYGVSDLSEIVNIIYDYVRRNFKYVAIEIGMGAFIPSHANTVFLNKEGDCKDLSNFLSEALQYKGIISDLALAATFDHISDCDFPSLSSANHVICVAYINDTKILLDPTDPIHVEGTPVQSLQDRTILIVNAEGGSFYKVERFRPNDNKINYQLDLKINPNNDLIEGDFQINYKGVSGNYLRRLKDYEGQKDFATSSNTFFEGILGNQKISNLVMADVPEELEFKGDISINGKTFNDGSSRYLFVDFLPRLIDVESRETLIEGTYLNNTFHKIVNARIKLNESIELFESIEHYYEEEGVSLKVTINAVSNMEIEYYYDFVFDHIFVEKENINAINKILNSFKTIINEPIVLKKLKG</sequence>
<gene>
    <name evidence="1" type="ORF">SAMN04489796_103206</name>
</gene>
<dbReference type="InterPro" id="IPR038765">
    <property type="entry name" value="Papain-like_cys_pep_sf"/>
</dbReference>
<evidence type="ECO:0000313" key="1">
    <source>
        <dbReference type="EMBL" id="SDH56760.1"/>
    </source>
</evidence>
<proteinExistence type="predicted"/>
<name>A0A1G8DHG7_9FLAO</name>
<protein>
    <recommendedName>
        <fullName evidence="3">Transglutaminase-like superfamily protein</fullName>
    </recommendedName>
</protein>
<dbReference type="RefSeq" id="WP_092467552.1">
    <property type="nucleotide sequence ID" value="NZ_FNCZ01000003.1"/>
</dbReference>
<dbReference type="STRING" id="262004.SAMN04489796_103206"/>
<keyword evidence="2" id="KW-1185">Reference proteome</keyword>
<accession>A0A1G8DHG7</accession>
<dbReference type="EMBL" id="FNCZ01000003">
    <property type="protein sequence ID" value="SDH56760.1"/>
    <property type="molecule type" value="Genomic_DNA"/>
</dbReference>
<dbReference type="AlphaFoldDB" id="A0A1G8DHG7"/>
<dbReference type="OrthoDB" id="8595007at2"/>
<dbReference type="Proteomes" id="UP000199492">
    <property type="component" value="Unassembled WGS sequence"/>
</dbReference>
<dbReference type="SUPFAM" id="SSF54001">
    <property type="entry name" value="Cysteine proteinases"/>
    <property type="match status" value="1"/>
</dbReference>
<evidence type="ECO:0008006" key="3">
    <source>
        <dbReference type="Google" id="ProtNLM"/>
    </source>
</evidence>